<accession>A0AAD2G9V3</accession>
<feature type="compositionally biased region" description="Basic and acidic residues" evidence="1">
    <location>
        <begin position="113"/>
        <end position="126"/>
    </location>
</feature>
<keyword evidence="4" id="KW-1185">Reference proteome</keyword>
<protein>
    <submittedName>
        <fullName evidence="3">Uncharacterized protein</fullName>
    </submittedName>
</protein>
<sequence length="132" mass="15328">MKTAILLTLVAATQAFAPLSVSRAPTQLNVRLPEEKMTDDRKEILEIQKKWNEIRLLDREEASKTLDGEWLEAYNRFYEKYDDDMTRMTEIVEKLEKMIEPPKVAKKTKGQRKRDAYAAKLERSGHGNDSVN</sequence>
<dbReference type="EMBL" id="CAKOGP040002313">
    <property type="protein sequence ID" value="CAJ1966918.1"/>
    <property type="molecule type" value="Genomic_DNA"/>
</dbReference>
<name>A0AAD2G9V3_9STRA</name>
<dbReference type="Proteomes" id="UP001295423">
    <property type="component" value="Unassembled WGS sequence"/>
</dbReference>
<proteinExistence type="predicted"/>
<reference evidence="3" key="1">
    <citation type="submission" date="2023-08" db="EMBL/GenBank/DDBJ databases">
        <authorList>
            <person name="Audoor S."/>
            <person name="Bilcke G."/>
        </authorList>
    </citation>
    <scope>NUCLEOTIDE SEQUENCE</scope>
</reference>
<evidence type="ECO:0000256" key="2">
    <source>
        <dbReference type="SAM" id="SignalP"/>
    </source>
</evidence>
<feature type="region of interest" description="Disordered" evidence="1">
    <location>
        <begin position="102"/>
        <end position="132"/>
    </location>
</feature>
<evidence type="ECO:0000313" key="3">
    <source>
        <dbReference type="EMBL" id="CAJ1966918.1"/>
    </source>
</evidence>
<gene>
    <name evidence="3" type="ORF">CYCCA115_LOCUS22504</name>
</gene>
<evidence type="ECO:0000313" key="4">
    <source>
        <dbReference type="Proteomes" id="UP001295423"/>
    </source>
</evidence>
<feature type="chain" id="PRO_5042166542" evidence="2">
    <location>
        <begin position="16"/>
        <end position="132"/>
    </location>
</feature>
<organism evidence="3 4">
    <name type="scientific">Cylindrotheca closterium</name>
    <dbReference type="NCBI Taxonomy" id="2856"/>
    <lineage>
        <taxon>Eukaryota</taxon>
        <taxon>Sar</taxon>
        <taxon>Stramenopiles</taxon>
        <taxon>Ochrophyta</taxon>
        <taxon>Bacillariophyta</taxon>
        <taxon>Bacillariophyceae</taxon>
        <taxon>Bacillariophycidae</taxon>
        <taxon>Bacillariales</taxon>
        <taxon>Bacillariaceae</taxon>
        <taxon>Cylindrotheca</taxon>
    </lineage>
</organism>
<dbReference type="AlphaFoldDB" id="A0AAD2G9V3"/>
<keyword evidence="2" id="KW-0732">Signal</keyword>
<feature type="signal peptide" evidence="2">
    <location>
        <begin position="1"/>
        <end position="15"/>
    </location>
</feature>
<evidence type="ECO:0000256" key="1">
    <source>
        <dbReference type="SAM" id="MobiDB-lite"/>
    </source>
</evidence>
<comment type="caution">
    <text evidence="3">The sequence shown here is derived from an EMBL/GenBank/DDBJ whole genome shotgun (WGS) entry which is preliminary data.</text>
</comment>